<gene>
    <name evidence="2" type="ORF">CAPTEDRAFT_217148</name>
</gene>
<reference evidence="4" key="1">
    <citation type="submission" date="2012-12" db="EMBL/GenBank/DDBJ databases">
        <authorList>
            <person name="Hellsten U."/>
            <person name="Grimwood J."/>
            <person name="Chapman J.A."/>
            <person name="Shapiro H."/>
            <person name="Aerts A."/>
            <person name="Otillar R.P."/>
            <person name="Terry A.Y."/>
            <person name="Boore J.L."/>
            <person name="Simakov O."/>
            <person name="Marletaz F."/>
            <person name="Cho S.-J."/>
            <person name="Edsinger-Gonzales E."/>
            <person name="Havlak P."/>
            <person name="Kuo D.-H."/>
            <person name="Larsson T."/>
            <person name="Lv J."/>
            <person name="Arendt D."/>
            <person name="Savage R."/>
            <person name="Osoegawa K."/>
            <person name="de Jong P."/>
            <person name="Lindberg D.R."/>
            <person name="Seaver E.C."/>
            <person name="Weisblat D.A."/>
            <person name="Putnam N.H."/>
            <person name="Grigoriev I.V."/>
            <person name="Rokhsar D.S."/>
        </authorList>
    </citation>
    <scope>NUCLEOTIDE SEQUENCE</scope>
    <source>
        <strain evidence="4">I ESC-2004</strain>
    </source>
</reference>
<proteinExistence type="predicted"/>
<feature type="signal peptide" evidence="1">
    <location>
        <begin position="1"/>
        <end position="18"/>
    </location>
</feature>
<dbReference type="EMBL" id="AMQN01004148">
    <property type="status" value="NOT_ANNOTATED_CDS"/>
    <property type="molecule type" value="Genomic_DNA"/>
</dbReference>
<evidence type="ECO:0000256" key="1">
    <source>
        <dbReference type="SAM" id="SignalP"/>
    </source>
</evidence>
<dbReference type="HOGENOM" id="CLU_104324_0_0_1"/>
<protein>
    <submittedName>
        <fullName evidence="2 3">Uncharacterized protein</fullName>
    </submittedName>
</protein>
<feature type="chain" id="PRO_5008789160" evidence="1">
    <location>
        <begin position="19"/>
        <end position="186"/>
    </location>
</feature>
<evidence type="ECO:0000313" key="4">
    <source>
        <dbReference type="Proteomes" id="UP000014760"/>
    </source>
</evidence>
<name>R7VKW8_CAPTE</name>
<organism evidence="2">
    <name type="scientific">Capitella teleta</name>
    <name type="common">Polychaete worm</name>
    <dbReference type="NCBI Taxonomy" id="283909"/>
    <lineage>
        <taxon>Eukaryota</taxon>
        <taxon>Metazoa</taxon>
        <taxon>Spiralia</taxon>
        <taxon>Lophotrochozoa</taxon>
        <taxon>Annelida</taxon>
        <taxon>Polychaeta</taxon>
        <taxon>Sedentaria</taxon>
        <taxon>Scolecida</taxon>
        <taxon>Capitellidae</taxon>
        <taxon>Capitella</taxon>
    </lineage>
</organism>
<keyword evidence="4" id="KW-1185">Reference proteome</keyword>
<accession>R7VKW8</accession>
<sequence>MNICLVLTLALFADFAMGDIDMCFMENQTKNYELRTFVNHYPEKNHIYFGVKACPEGSLEIAAYFGNYFGIMFGTEGLKTAAVHVRKHINGLPDTVWSSEQVMLNCNEMKYFWMKWSEGELSIGQGLELGSRTLYTFNDVDVRPELYAAFVHIVYRGTAEFENQCAGALKDQLAVHNSYSNRTLIE</sequence>
<keyword evidence="1" id="KW-0732">Signal</keyword>
<reference evidence="3" key="3">
    <citation type="submission" date="2015-06" db="UniProtKB">
        <authorList>
            <consortium name="EnsemblMetazoa"/>
        </authorList>
    </citation>
    <scope>IDENTIFICATION</scope>
</reference>
<dbReference type="EMBL" id="KB292699">
    <property type="protein sequence ID" value="ELU17125.1"/>
    <property type="molecule type" value="Genomic_DNA"/>
</dbReference>
<dbReference type="EnsemblMetazoa" id="CapteT217148">
    <property type="protein sequence ID" value="CapteP217148"/>
    <property type="gene ID" value="CapteG217148"/>
</dbReference>
<dbReference type="OrthoDB" id="6156557at2759"/>
<dbReference type="Proteomes" id="UP000014760">
    <property type="component" value="Unassembled WGS sequence"/>
</dbReference>
<reference evidence="2 4" key="2">
    <citation type="journal article" date="2013" name="Nature">
        <title>Insights into bilaterian evolution from three spiralian genomes.</title>
        <authorList>
            <person name="Simakov O."/>
            <person name="Marletaz F."/>
            <person name="Cho S.J."/>
            <person name="Edsinger-Gonzales E."/>
            <person name="Havlak P."/>
            <person name="Hellsten U."/>
            <person name="Kuo D.H."/>
            <person name="Larsson T."/>
            <person name="Lv J."/>
            <person name="Arendt D."/>
            <person name="Savage R."/>
            <person name="Osoegawa K."/>
            <person name="de Jong P."/>
            <person name="Grimwood J."/>
            <person name="Chapman J.A."/>
            <person name="Shapiro H."/>
            <person name="Aerts A."/>
            <person name="Otillar R.P."/>
            <person name="Terry A.Y."/>
            <person name="Boore J.L."/>
            <person name="Grigoriev I.V."/>
            <person name="Lindberg D.R."/>
            <person name="Seaver E.C."/>
            <person name="Weisblat D.A."/>
            <person name="Putnam N.H."/>
            <person name="Rokhsar D.S."/>
        </authorList>
    </citation>
    <scope>NUCLEOTIDE SEQUENCE</scope>
    <source>
        <strain evidence="2 4">I ESC-2004</strain>
    </source>
</reference>
<evidence type="ECO:0000313" key="2">
    <source>
        <dbReference type="EMBL" id="ELU17125.1"/>
    </source>
</evidence>
<evidence type="ECO:0000313" key="3">
    <source>
        <dbReference type="EnsemblMetazoa" id="CapteP217148"/>
    </source>
</evidence>
<dbReference type="AlphaFoldDB" id="R7VKW8"/>